<gene>
    <name evidence="2" type="ORF">WJX73_006317</name>
</gene>
<accession>A0AAW1NZT1</accession>
<evidence type="ECO:0000313" key="2">
    <source>
        <dbReference type="EMBL" id="KAK9800187.1"/>
    </source>
</evidence>
<reference evidence="2 3" key="1">
    <citation type="journal article" date="2024" name="Nat. Commun.">
        <title>Phylogenomics reveals the evolutionary origins of lichenization in chlorophyte algae.</title>
        <authorList>
            <person name="Puginier C."/>
            <person name="Libourel C."/>
            <person name="Otte J."/>
            <person name="Skaloud P."/>
            <person name="Haon M."/>
            <person name="Grisel S."/>
            <person name="Petersen M."/>
            <person name="Berrin J.G."/>
            <person name="Delaux P.M."/>
            <person name="Dal Grande F."/>
            <person name="Keller J."/>
        </authorList>
    </citation>
    <scope>NUCLEOTIDE SEQUENCE [LARGE SCALE GENOMIC DNA]</scope>
    <source>
        <strain evidence="2 3">SAG 2036</strain>
    </source>
</reference>
<feature type="transmembrane region" description="Helical" evidence="1">
    <location>
        <begin position="98"/>
        <end position="116"/>
    </location>
</feature>
<dbReference type="AlphaFoldDB" id="A0AAW1NZT1"/>
<name>A0AAW1NZT1_9CHLO</name>
<dbReference type="EMBL" id="JALJOQ010000085">
    <property type="protein sequence ID" value="KAK9800187.1"/>
    <property type="molecule type" value="Genomic_DNA"/>
</dbReference>
<keyword evidence="1" id="KW-0812">Transmembrane</keyword>
<sequence length="154" mass="16976">MISSCRLPLCEQGVRAFLNGHWHSYAGGRAAGLSVRRRQRQLARPAAWFSTRPTPPPAPESWELEADDWDKIDDYDEQEVINAIYEEDGSPDSLSQSILALTLTIVLTAVVGNILLKTVLVAWTLVGAAVALLWTNQFQYALLAKPASLNGLCR</sequence>
<keyword evidence="3" id="KW-1185">Reference proteome</keyword>
<organism evidence="2 3">
    <name type="scientific">Symbiochloris irregularis</name>
    <dbReference type="NCBI Taxonomy" id="706552"/>
    <lineage>
        <taxon>Eukaryota</taxon>
        <taxon>Viridiplantae</taxon>
        <taxon>Chlorophyta</taxon>
        <taxon>core chlorophytes</taxon>
        <taxon>Trebouxiophyceae</taxon>
        <taxon>Trebouxiales</taxon>
        <taxon>Trebouxiaceae</taxon>
        <taxon>Symbiochloris</taxon>
    </lineage>
</organism>
<evidence type="ECO:0000313" key="3">
    <source>
        <dbReference type="Proteomes" id="UP001465755"/>
    </source>
</evidence>
<protein>
    <submittedName>
        <fullName evidence="2">Uncharacterized protein</fullName>
    </submittedName>
</protein>
<keyword evidence="1" id="KW-0472">Membrane</keyword>
<comment type="caution">
    <text evidence="2">The sequence shown here is derived from an EMBL/GenBank/DDBJ whole genome shotgun (WGS) entry which is preliminary data.</text>
</comment>
<evidence type="ECO:0000256" key="1">
    <source>
        <dbReference type="SAM" id="Phobius"/>
    </source>
</evidence>
<dbReference type="Proteomes" id="UP001465755">
    <property type="component" value="Unassembled WGS sequence"/>
</dbReference>
<feature type="transmembrane region" description="Helical" evidence="1">
    <location>
        <begin position="122"/>
        <end position="144"/>
    </location>
</feature>
<proteinExistence type="predicted"/>
<keyword evidence="1" id="KW-1133">Transmembrane helix</keyword>